<dbReference type="InterPro" id="IPR001736">
    <property type="entry name" value="PLipase_D/transphosphatidylase"/>
</dbReference>
<dbReference type="CDD" id="cd09159">
    <property type="entry name" value="PLDc_ybhO_like_2"/>
    <property type="match status" value="1"/>
</dbReference>
<evidence type="ECO:0000259" key="2">
    <source>
        <dbReference type="PROSITE" id="PS50035"/>
    </source>
</evidence>
<feature type="compositionally biased region" description="Low complexity" evidence="1">
    <location>
        <begin position="1"/>
        <end position="13"/>
    </location>
</feature>
<dbReference type="PANTHER" id="PTHR21248">
    <property type="entry name" value="CARDIOLIPIN SYNTHASE"/>
    <property type="match status" value="1"/>
</dbReference>
<evidence type="ECO:0000313" key="4">
    <source>
        <dbReference type="Proteomes" id="UP000192445"/>
    </source>
</evidence>
<protein>
    <submittedName>
        <fullName evidence="3">Cardiolipin synthase B</fullName>
    </submittedName>
</protein>
<dbReference type="GO" id="GO:0032049">
    <property type="term" value="P:cardiolipin biosynthetic process"/>
    <property type="evidence" value="ECO:0007669"/>
    <property type="project" value="UniProtKB-ARBA"/>
</dbReference>
<dbReference type="InterPro" id="IPR025202">
    <property type="entry name" value="PLD-like_dom"/>
</dbReference>
<dbReference type="CDD" id="cd09110">
    <property type="entry name" value="PLDc_CLS_1"/>
    <property type="match status" value="1"/>
</dbReference>
<dbReference type="PANTHER" id="PTHR21248:SF22">
    <property type="entry name" value="PHOSPHOLIPASE D"/>
    <property type="match status" value="1"/>
</dbReference>
<dbReference type="STRING" id="1935.B1H20_14025"/>
<dbReference type="Gene3D" id="3.30.870.10">
    <property type="entry name" value="Endonuclease Chain A"/>
    <property type="match status" value="2"/>
</dbReference>
<dbReference type="Proteomes" id="UP000192445">
    <property type="component" value="Chromosome"/>
</dbReference>
<feature type="domain" description="PLD phosphodiesterase" evidence="2">
    <location>
        <begin position="323"/>
        <end position="350"/>
    </location>
</feature>
<dbReference type="RefSeq" id="WP_030737200.1">
    <property type="nucleotide sequence ID" value="NZ_CP020570.1"/>
</dbReference>
<dbReference type="KEGG" id="svu:B1H20_14025"/>
<dbReference type="GO" id="GO:0030572">
    <property type="term" value="F:phosphatidyltransferase activity"/>
    <property type="evidence" value="ECO:0007669"/>
    <property type="project" value="UniProtKB-ARBA"/>
</dbReference>
<dbReference type="AlphaFoldDB" id="A0A1V0UBP5"/>
<accession>A0A1V0UBP5</accession>
<evidence type="ECO:0000256" key="1">
    <source>
        <dbReference type="SAM" id="MobiDB-lite"/>
    </source>
</evidence>
<dbReference type="Pfam" id="PF13091">
    <property type="entry name" value="PLDc_2"/>
    <property type="match status" value="2"/>
</dbReference>
<reference evidence="3 4" key="1">
    <citation type="submission" date="2017-03" db="EMBL/GenBank/DDBJ databases">
        <title>Complete Genome Sequence of a natural compounds producer, Streptomyces violaceus S21.</title>
        <authorList>
            <person name="Zhong C."/>
            <person name="Zhao Z."/>
            <person name="Fu J."/>
            <person name="Zong G."/>
            <person name="Qin R."/>
            <person name="Cao G."/>
        </authorList>
    </citation>
    <scope>NUCLEOTIDE SEQUENCE [LARGE SCALE GENOMIC DNA]</scope>
    <source>
        <strain evidence="3 4">S21</strain>
    </source>
</reference>
<feature type="region of interest" description="Disordered" evidence="1">
    <location>
        <begin position="1"/>
        <end position="23"/>
    </location>
</feature>
<name>A0A1V0UBP5_STRVN</name>
<proteinExistence type="predicted"/>
<evidence type="ECO:0000313" key="3">
    <source>
        <dbReference type="EMBL" id="ARF62392.1"/>
    </source>
</evidence>
<dbReference type="SMART" id="SM00155">
    <property type="entry name" value="PLDc"/>
    <property type="match status" value="2"/>
</dbReference>
<organism evidence="3 4">
    <name type="scientific">Streptomyces violaceoruber</name>
    <dbReference type="NCBI Taxonomy" id="1935"/>
    <lineage>
        <taxon>Bacteria</taxon>
        <taxon>Bacillati</taxon>
        <taxon>Actinomycetota</taxon>
        <taxon>Actinomycetes</taxon>
        <taxon>Kitasatosporales</taxon>
        <taxon>Streptomycetaceae</taxon>
        <taxon>Streptomyces</taxon>
        <taxon>Streptomyces violaceoruber group</taxon>
    </lineage>
</organism>
<dbReference type="OrthoDB" id="9762009at2"/>
<feature type="domain" description="PLD phosphodiesterase" evidence="2">
    <location>
        <begin position="146"/>
        <end position="173"/>
    </location>
</feature>
<sequence length="410" mass="46374">MSATTAETAADAPEATDRPALDDRTCERRTLRLRRRLERLIGIAATEGNALVPLRNGDQIFGAMLEAIRGAEHTVDLMTFVYWRGDIALKFAEALADRARAGIRVRLMLDGFGSRLIEKDQLAMMDEAGVTVTWFRKPLYLSPLKQNHRCHRKVLVVDEQTAFTGGVGIAEEWCGDARNEREWRDTHVKVTGPAVDGLAAAFAQNWAECHDELFDDSDRFITEEHHGDSIVQVVRGSASLGWQDMQTLIRVVLESAEERVRLTTAYFAPDAYFTGLLCAAARRGVEVEILLPGPHTDKRVCQLAGQRYYEELTACGVKIYQYQPTMMHTKSITVDRVASLIGSTNFNRRSLDHDEEVMLAVLDRDFTATLDGHFDEDREKSVLIERARWKRRDLLQRAREAAVVPIRRFL</sequence>
<dbReference type="SUPFAM" id="SSF56024">
    <property type="entry name" value="Phospholipase D/nuclease"/>
    <property type="match status" value="2"/>
</dbReference>
<dbReference type="EMBL" id="CP020570">
    <property type="protein sequence ID" value="ARF62392.1"/>
    <property type="molecule type" value="Genomic_DNA"/>
</dbReference>
<dbReference type="PROSITE" id="PS50035">
    <property type="entry name" value="PLD"/>
    <property type="match status" value="2"/>
</dbReference>
<gene>
    <name evidence="3" type="ORF">B1H20_14025</name>
</gene>